<name>A0A9W9F397_9EURO</name>
<reference evidence="2" key="1">
    <citation type="submission" date="2022-11" db="EMBL/GenBank/DDBJ databases">
        <authorList>
            <person name="Petersen C."/>
        </authorList>
    </citation>
    <scope>NUCLEOTIDE SEQUENCE</scope>
    <source>
        <strain evidence="2">IBT 30069</strain>
    </source>
</reference>
<dbReference type="AlphaFoldDB" id="A0A9W9F397"/>
<feature type="compositionally biased region" description="Polar residues" evidence="1">
    <location>
        <begin position="15"/>
        <end position="26"/>
    </location>
</feature>
<comment type="caution">
    <text evidence="2">The sequence shown here is derived from an EMBL/GenBank/DDBJ whole genome shotgun (WGS) entry which is preliminary data.</text>
</comment>
<reference evidence="2" key="2">
    <citation type="journal article" date="2023" name="IMA Fungus">
        <title>Comparative genomic study of the Penicillium genus elucidates a diverse pangenome and 15 lateral gene transfer events.</title>
        <authorList>
            <person name="Petersen C."/>
            <person name="Sorensen T."/>
            <person name="Nielsen M.R."/>
            <person name="Sondergaard T.E."/>
            <person name="Sorensen J.L."/>
            <person name="Fitzpatrick D.A."/>
            <person name="Frisvad J.C."/>
            <person name="Nielsen K.L."/>
        </authorList>
    </citation>
    <scope>NUCLEOTIDE SEQUENCE</scope>
    <source>
        <strain evidence="2">IBT 30069</strain>
    </source>
</reference>
<sequence>MVACPPLGDGPYGTQRRSSARSSAPGTPQPKMDAAEIENIFQAVENSQRRTSGGSSRRSGWFSRQFNKIHRREKSDSA</sequence>
<proteinExistence type="predicted"/>
<keyword evidence="3" id="KW-1185">Reference proteome</keyword>
<evidence type="ECO:0000256" key="1">
    <source>
        <dbReference type="SAM" id="MobiDB-lite"/>
    </source>
</evidence>
<evidence type="ECO:0000313" key="2">
    <source>
        <dbReference type="EMBL" id="KAJ5092898.1"/>
    </source>
</evidence>
<accession>A0A9W9F397</accession>
<organism evidence="2 3">
    <name type="scientific">Penicillium angulare</name>
    <dbReference type="NCBI Taxonomy" id="116970"/>
    <lineage>
        <taxon>Eukaryota</taxon>
        <taxon>Fungi</taxon>
        <taxon>Dikarya</taxon>
        <taxon>Ascomycota</taxon>
        <taxon>Pezizomycotina</taxon>
        <taxon>Eurotiomycetes</taxon>
        <taxon>Eurotiomycetidae</taxon>
        <taxon>Eurotiales</taxon>
        <taxon>Aspergillaceae</taxon>
        <taxon>Penicillium</taxon>
    </lineage>
</organism>
<gene>
    <name evidence="2" type="ORF">N7456_008759</name>
</gene>
<dbReference type="OrthoDB" id="4312454at2759"/>
<dbReference type="Proteomes" id="UP001149165">
    <property type="component" value="Unassembled WGS sequence"/>
</dbReference>
<feature type="compositionally biased region" description="Low complexity" evidence="1">
    <location>
        <begin position="49"/>
        <end position="64"/>
    </location>
</feature>
<feature type="region of interest" description="Disordered" evidence="1">
    <location>
        <begin position="1"/>
        <end position="78"/>
    </location>
</feature>
<dbReference type="EMBL" id="JAPQKH010000006">
    <property type="protein sequence ID" value="KAJ5092898.1"/>
    <property type="molecule type" value="Genomic_DNA"/>
</dbReference>
<protein>
    <submittedName>
        <fullName evidence="2">Uncharacterized protein</fullName>
    </submittedName>
</protein>
<evidence type="ECO:0000313" key="3">
    <source>
        <dbReference type="Proteomes" id="UP001149165"/>
    </source>
</evidence>